<name>A0A941DJB9_9BURK</name>
<evidence type="ECO:0000313" key="7">
    <source>
        <dbReference type="Proteomes" id="UP000680067"/>
    </source>
</evidence>
<dbReference type="GO" id="GO:0005524">
    <property type="term" value="F:ATP binding"/>
    <property type="evidence" value="ECO:0007669"/>
    <property type="project" value="UniProtKB-KW"/>
</dbReference>
<comment type="catalytic activity">
    <reaction evidence="5">
        <text>(6S)-5-formyl-5,6,7,8-tetrahydrofolate + ATP = (6R)-5,10-methenyltetrahydrofolate + ADP + phosphate</text>
        <dbReference type="Rhea" id="RHEA:10488"/>
        <dbReference type="ChEBI" id="CHEBI:30616"/>
        <dbReference type="ChEBI" id="CHEBI:43474"/>
        <dbReference type="ChEBI" id="CHEBI:57455"/>
        <dbReference type="ChEBI" id="CHEBI:57457"/>
        <dbReference type="ChEBI" id="CHEBI:456216"/>
        <dbReference type="EC" id="6.3.3.2"/>
    </reaction>
</comment>
<evidence type="ECO:0000256" key="3">
    <source>
        <dbReference type="ARBA" id="ARBA00022840"/>
    </source>
</evidence>
<reference evidence="6" key="1">
    <citation type="submission" date="2021-04" db="EMBL/GenBank/DDBJ databases">
        <title>novel species isolated from subtropical streams in China.</title>
        <authorList>
            <person name="Lu H."/>
        </authorList>
    </citation>
    <scope>NUCLEOTIDE SEQUENCE</scope>
    <source>
        <strain evidence="6">LFS511W</strain>
    </source>
</reference>
<accession>A0A941DJB9</accession>
<evidence type="ECO:0000256" key="1">
    <source>
        <dbReference type="ARBA" id="ARBA00010638"/>
    </source>
</evidence>
<dbReference type="EC" id="6.3.3.2" evidence="5"/>
<proteinExistence type="inferred from homology"/>
<dbReference type="GO" id="GO:0035999">
    <property type="term" value="P:tetrahydrofolate interconversion"/>
    <property type="evidence" value="ECO:0007669"/>
    <property type="project" value="TreeGrafter"/>
</dbReference>
<keyword evidence="3 4" id="KW-0067">ATP-binding</keyword>
<dbReference type="GO" id="GO:0009396">
    <property type="term" value="P:folic acid-containing compound biosynthetic process"/>
    <property type="evidence" value="ECO:0007669"/>
    <property type="project" value="TreeGrafter"/>
</dbReference>
<dbReference type="Pfam" id="PF01812">
    <property type="entry name" value="5-FTHF_cyc-lig"/>
    <property type="match status" value="1"/>
</dbReference>
<feature type="binding site" evidence="4">
    <location>
        <position position="70"/>
    </location>
    <ligand>
        <name>substrate</name>
    </ligand>
</feature>
<organism evidence="6 7">
    <name type="scientific">Undibacterium luofuense</name>
    <dbReference type="NCBI Taxonomy" id="2828733"/>
    <lineage>
        <taxon>Bacteria</taxon>
        <taxon>Pseudomonadati</taxon>
        <taxon>Pseudomonadota</taxon>
        <taxon>Betaproteobacteria</taxon>
        <taxon>Burkholderiales</taxon>
        <taxon>Oxalobacteraceae</taxon>
        <taxon>Undibacterium</taxon>
    </lineage>
</organism>
<keyword evidence="5" id="KW-0479">Metal-binding</keyword>
<keyword evidence="6" id="KW-0436">Ligase</keyword>
<feature type="binding site" evidence="4">
    <location>
        <begin position="145"/>
        <end position="153"/>
    </location>
    <ligand>
        <name>ATP</name>
        <dbReference type="ChEBI" id="CHEBI:30616"/>
    </ligand>
</feature>
<comment type="similarity">
    <text evidence="1 5">Belongs to the 5-formyltetrahydrofolate cyclo-ligase family.</text>
</comment>
<comment type="caution">
    <text evidence="6">The sequence shown here is derived from an EMBL/GenBank/DDBJ whole genome shotgun (WGS) entry which is preliminary data.</text>
</comment>
<dbReference type="EMBL" id="JAGSPN010000001">
    <property type="protein sequence ID" value="MBR7780920.1"/>
    <property type="molecule type" value="Genomic_DNA"/>
</dbReference>
<dbReference type="Proteomes" id="UP000680067">
    <property type="component" value="Unassembled WGS sequence"/>
</dbReference>
<evidence type="ECO:0000256" key="2">
    <source>
        <dbReference type="ARBA" id="ARBA00022741"/>
    </source>
</evidence>
<dbReference type="PIRSF" id="PIRSF006806">
    <property type="entry name" value="FTHF_cligase"/>
    <property type="match status" value="1"/>
</dbReference>
<keyword evidence="7" id="KW-1185">Reference proteome</keyword>
<keyword evidence="2 4" id="KW-0547">Nucleotide-binding</keyword>
<evidence type="ECO:0000256" key="4">
    <source>
        <dbReference type="PIRSR" id="PIRSR006806-1"/>
    </source>
</evidence>
<feature type="binding site" evidence="4">
    <location>
        <begin position="19"/>
        <end position="23"/>
    </location>
    <ligand>
        <name>ATP</name>
        <dbReference type="ChEBI" id="CHEBI:30616"/>
    </ligand>
</feature>
<comment type="cofactor">
    <cofactor evidence="5">
        <name>Mg(2+)</name>
        <dbReference type="ChEBI" id="CHEBI:18420"/>
    </cofactor>
</comment>
<sequence length="203" mass="22496">MTQANPDAHSEATNPANQRKALRSTLLRARKSVAAEQRRLWDAQIAEALLHWLQQRQPSSLAVYWPIQAEPDLRDWYPQITAMGIQLALPWVVGKNTPLKFLAWQQGDAMDLDEYGIPLPADKEKLIQPEMLLVPCVGFNQHAYRLGYGGGFYDRTLAGMPEAIAVGIAYAQAAAEFAAEPHDLPLQMILTESALISVPLPSV</sequence>
<dbReference type="AlphaFoldDB" id="A0A941DJB9"/>
<keyword evidence="5" id="KW-0460">Magnesium</keyword>
<gene>
    <name evidence="6" type="ORF">KDM89_02100</name>
</gene>
<protein>
    <recommendedName>
        <fullName evidence="5">5-formyltetrahydrofolate cyclo-ligase</fullName>
        <ecNumber evidence="5">6.3.3.2</ecNumber>
    </recommendedName>
</protein>
<dbReference type="NCBIfam" id="TIGR02727">
    <property type="entry name" value="MTHFS_bact"/>
    <property type="match status" value="1"/>
</dbReference>
<dbReference type="Gene3D" id="3.40.50.10420">
    <property type="entry name" value="NagB/RpiA/CoA transferase-like"/>
    <property type="match status" value="1"/>
</dbReference>
<dbReference type="PANTHER" id="PTHR23407:SF1">
    <property type="entry name" value="5-FORMYLTETRAHYDROFOLATE CYCLO-LIGASE"/>
    <property type="match status" value="1"/>
</dbReference>
<dbReference type="InterPro" id="IPR037171">
    <property type="entry name" value="NagB/RpiA_transferase-like"/>
</dbReference>
<dbReference type="SUPFAM" id="SSF100950">
    <property type="entry name" value="NagB/RpiA/CoA transferase-like"/>
    <property type="match status" value="1"/>
</dbReference>
<dbReference type="InterPro" id="IPR002698">
    <property type="entry name" value="FTHF_cligase"/>
</dbReference>
<dbReference type="InterPro" id="IPR024185">
    <property type="entry name" value="FTHF_cligase-like_sf"/>
</dbReference>
<evidence type="ECO:0000256" key="5">
    <source>
        <dbReference type="RuleBase" id="RU361279"/>
    </source>
</evidence>
<dbReference type="GO" id="GO:0046872">
    <property type="term" value="F:metal ion binding"/>
    <property type="evidence" value="ECO:0007669"/>
    <property type="project" value="UniProtKB-KW"/>
</dbReference>
<evidence type="ECO:0000313" key="6">
    <source>
        <dbReference type="EMBL" id="MBR7780920.1"/>
    </source>
</evidence>
<dbReference type="PANTHER" id="PTHR23407">
    <property type="entry name" value="ATPASE INHIBITOR/5-FORMYLTETRAHYDROFOLATE CYCLO-LIGASE"/>
    <property type="match status" value="1"/>
</dbReference>
<dbReference type="GO" id="GO:0030272">
    <property type="term" value="F:5-formyltetrahydrofolate cyclo-ligase activity"/>
    <property type="evidence" value="ECO:0007669"/>
    <property type="project" value="UniProtKB-EC"/>
</dbReference>